<comment type="caution">
    <text evidence="1">The sequence shown here is derived from an EMBL/GenBank/DDBJ whole genome shotgun (WGS) entry which is preliminary data.</text>
</comment>
<dbReference type="Proteomes" id="UP000616151">
    <property type="component" value="Unassembled WGS sequence"/>
</dbReference>
<accession>A0ACC5QX67</accession>
<reference evidence="1" key="1">
    <citation type="submission" date="2021-01" db="EMBL/GenBank/DDBJ databases">
        <authorList>
            <person name="Sun Q."/>
        </authorList>
    </citation>
    <scope>NUCLEOTIDE SEQUENCE</scope>
    <source>
        <strain evidence="1">YIM B02566</strain>
    </source>
</reference>
<sequence>MPLTVNAETLAEALVSAYSGNPTLRAERARQRATDEATPQALSGWRPTVEAAASAGLVDTKTKPIPGNTRTTNPADISITLTQPVFRGFKTVKGVKQAEATVEAGRQNLLAVEQQTLFDTVTAYMNVIRDRRVLQLRQRNVKTLQEQLRSTQERFNVGEVTKTDVSQAQAQLALSQSAVAAAKSNLASSIANYDRLVGHAPGTLKYPRLPKLPNSLQSATALAEKINPNILSAAFVAEAARYNVDVVRGDLLPSVNLQASASKTIQDLDHTSQGNTEQLSLVGSINVPLYEAGSVYSAVREAKQVESQRRIEIIGAARSVRESVVSSWNLLIAARETIASSKAQVSAAAIALDGVKQENLVGSRTTLDVLNAESALLDAQIILAQAERDQIVAAYQILGSVGRLTARQIGLGADYYDPIENYDRVRNKWIGTGVKTVD</sequence>
<organism evidence="1 2">
    <name type="scientific">Taklimakanibacter albus</name>
    <dbReference type="NCBI Taxonomy" id="2800327"/>
    <lineage>
        <taxon>Bacteria</taxon>
        <taxon>Pseudomonadati</taxon>
        <taxon>Pseudomonadota</taxon>
        <taxon>Alphaproteobacteria</taxon>
        <taxon>Hyphomicrobiales</taxon>
        <taxon>Aestuariivirgaceae</taxon>
        <taxon>Taklimakanibacter</taxon>
    </lineage>
</organism>
<gene>
    <name evidence="1" type="ORF">JHL16_01365</name>
</gene>
<dbReference type="EMBL" id="JAENHL010000004">
    <property type="protein sequence ID" value="MBK1864986.1"/>
    <property type="molecule type" value="Genomic_DNA"/>
</dbReference>
<keyword evidence="2" id="KW-1185">Reference proteome</keyword>
<name>A0ACC5QX67_9HYPH</name>
<proteinExistence type="predicted"/>
<evidence type="ECO:0000313" key="1">
    <source>
        <dbReference type="EMBL" id="MBK1864986.1"/>
    </source>
</evidence>
<evidence type="ECO:0000313" key="2">
    <source>
        <dbReference type="Proteomes" id="UP000616151"/>
    </source>
</evidence>
<protein>
    <submittedName>
        <fullName evidence="1">TolC family outer membrane protein</fullName>
    </submittedName>
</protein>